<name>A0A938WQ29_9BACT</name>
<protein>
    <submittedName>
        <fullName evidence="4">DPP IV N-terminal domain-containing protein</fullName>
    </submittedName>
</protein>
<dbReference type="InterPro" id="IPR029058">
    <property type="entry name" value="AB_hydrolase_fold"/>
</dbReference>
<proteinExistence type="predicted"/>
<dbReference type="SUPFAM" id="SSF82171">
    <property type="entry name" value="DPP6 N-terminal domain-like"/>
    <property type="match status" value="1"/>
</dbReference>
<feature type="chain" id="PRO_5037787711" evidence="1">
    <location>
        <begin position="32"/>
        <end position="737"/>
    </location>
</feature>
<dbReference type="Proteomes" id="UP000706891">
    <property type="component" value="Unassembled WGS sequence"/>
</dbReference>
<dbReference type="GO" id="GO:0008239">
    <property type="term" value="F:dipeptidyl-peptidase activity"/>
    <property type="evidence" value="ECO:0007669"/>
    <property type="project" value="TreeGrafter"/>
</dbReference>
<evidence type="ECO:0000259" key="2">
    <source>
        <dbReference type="Pfam" id="PF00326"/>
    </source>
</evidence>
<evidence type="ECO:0000313" key="5">
    <source>
        <dbReference type="Proteomes" id="UP000706891"/>
    </source>
</evidence>
<dbReference type="InterPro" id="IPR002469">
    <property type="entry name" value="Peptidase_S9B_N"/>
</dbReference>
<feature type="domain" description="Dipeptidylpeptidase IV N-terminal" evidence="3">
    <location>
        <begin position="145"/>
        <end position="454"/>
    </location>
</feature>
<evidence type="ECO:0000256" key="1">
    <source>
        <dbReference type="SAM" id="SignalP"/>
    </source>
</evidence>
<dbReference type="InterPro" id="IPR050278">
    <property type="entry name" value="Serine_Prot_S9B/DPPIV"/>
</dbReference>
<dbReference type="PANTHER" id="PTHR11731:SF193">
    <property type="entry name" value="DIPEPTIDYL PEPTIDASE 9"/>
    <property type="match status" value="1"/>
</dbReference>
<reference evidence="4" key="1">
    <citation type="submission" date="2020-08" db="EMBL/GenBank/DDBJ databases">
        <authorList>
            <person name="Cejkova D."/>
            <person name="Kubasova T."/>
            <person name="Jahodarova E."/>
            <person name="Rychlik I."/>
        </authorList>
    </citation>
    <scope>NUCLEOTIDE SEQUENCE</scope>
    <source>
        <strain evidence="4">An824</strain>
    </source>
</reference>
<accession>A0A938WQ29</accession>
<keyword evidence="1" id="KW-0732">Signal</keyword>
<organism evidence="4 5">
    <name type="scientific">Marseilla massiliensis</name>
    <dbReference type="NCBI Taxonomy" id="1841864"/>
    <lineage>
        <taxon>Bacteria</taxon>
        <taxon>Pseudomonadati</taxon>
        <taxon>Bacteroidota</taxon>
        <taxon>Bacteroidia</taxon>
        <taxon>Bacteroidales</taxon>
        <taxon>Prevotellaceae</taxon>
        <taxon>Marseilla</taxon>
    </lineage>
</organism>
<reference evidence="4" key="2">
    <citation type="journal article" date="2021" name="Sci. Rep.">
        <title>The distribution of antibiotic resistance genes in chicken gut microbiota commensals.</title>
        <authorList>
            <person name="Juricova H."/>
            <person name="Matiasovicova J."/>
            <person name="Kubasova T."/>
            <person name="Cejkova D."/>
            <person name="Rychlik I."/>
        </authorList>
    </citation>
    <scope>NUCLEOTIDE SEQUENCE</scope>
    <source>
        <strain evidence="4">An824</strain>
    </source>
</reference>
<comment type="caution">
    <text evidence="4">The sequence shown here is derived from an EMBL/GenBank/DDBJ whole genome shotgun (WGS) entry which is preliminary data.</text>
</comment>
<dbReference type="GO" id="GO:0006508">
    <property type="term" value="P:proteolysis"/>
    <property type="evidence" value="ECO:0007669"/>
    <property type="project" value="InterPro"/>
</dbReference>
<feature type="domain" description="Peptidase S9 prolyl oligopeptidase catalytic" evidence="2">
    <location>
        <begin position="540"/>
        <end position="737"/>
    </location>
</feature>
<gene>
    <name evidence="4" type="ORF">H6A34_00670</name>
</gene>
<evidence type="ECO:0000259" key="3">
    <source>
        <dbReference type="Pfam" id="PF00930"/>
    </source>
</evidence>
<dbReference type="EMBL" id="JACJJG010000001">
    <property type="protein sequence ID" value="MBM6672406.1"/>
    <property type="molecule type" value="Genomic_DNA"/>
</dbReference>
<dbReference type="GO" id="GO:0008236">
    <property type="term" value="F:serine-type peptidase activity"/>
    <property type="evidence" value="ECO:0007669"/>
    <property type="project" value="InterPro"/>
</dbReference>
<dbReference type="Gene3D" id="3.40.50.1820">
    <property type="entry name" value="alpha/beta hydrolase"/>
    <property type="match status" value="1"/>
</dbReference>
<evidence type="ECO:0000313" key="4">
    <source>
        <dbReference type="EMBL" id="MBM6672406.1"/>
    </source>
</evidence>
<dbReference type="Pfam" id="PF00326">
    <property type="entry name" value="Peptidase_S9"/>
    <property type="match status" value="1"/>
</dbReference>
<dbReference type="SUPFAM" id="SSF53474">
    <property type="entry name" value="alpha/beta-Hydrolases"/>
    <property type="match status" value="1"/>
</dbReference>
<dbReference type="InterPro" id="IPR001375">
    <property type="entry name" value="Peptidase_S9_cat"/>
</dbReference>
<dbReference type="RefSeq" id="WP_205102861.1">
    <property type="nucleotide sequence ID" value="NZ_JACJJG010000001.1"/>
</dbReference>
<dbReference type="AlphaFoldDB" id="A0A938WQ29"/>
<dbReference type="Gene3D" id="2.140.10.30">
    <property type="entry name" value="Dipeptidylpeptidase IV, N-terminal domain"/>
    <property type="match status" value="1"/>
</dbReference>
<dbReference type="PANTHER" id="PTHR11731">
    <property type="entry name" value="PROTEASE FAMILY S9B,C DIPEPTIDYL-PEPTIDASE IV-RELATED"/>
    <property type="match status" value="1"/>
</dbReference>
<sequence length="737" mass="83964">MKNKGFKIFNRGASLCVMALLTMLSIMTASAQQKEFTLEDLNFGGNNYHNMTPKNRYLTWWGDQLVRLDVEECSIVDKKTGKEKPLFTVDDINKWAGTTADSAKIYHMFYASFPYPDKTLVLVNRKGERLLIDFKAKKTVWRQNTEGETHEEWNPASRAVAFVKDDNLYVTDAEGKTRQLTTDGSHDIVYGQSVHRDEFGIYKGTFWNPDGMKLAFYRMDQSMVTDYPLVNVDTRIATEIPTKYPMAGETSHKVTVGVYDLETGKTIYLKAGDPTDRYFTNIAWSPTGERIYMIELNRDQTDMELVSYDANTGEKLSTLYKEHHDKYVHPVNPITFLPWDADKFILQSEKDGYNHLYLFNTNGEQLKQITSGKWVVLDLIGFASEPNEVLILSTESNPIQNNIYKVNIETGERTLLDNGRGCHAGTYGPGGHRAPALSSTGRYMYDSYSEPDVPRNINIIDIEKGKSISYFKAEDPWSGYNVPEYSCGTIKAADGTTDLYYRMVKPVGFNPGKKYPTVVYVYGGPGTRNVEARWHYASRSWETYMAQKGYLLFILDNRGSSDRGRDFEQATFRHLGVEEMKDQLKGVEYLKSLAYVDTTRMGVHGWSFGGFMTTSLMTTYPDVFKVGVAGGPVIDWKWYEVMYGERYMDTPQANPEGYAETSLINKAKNLKGKLQIIIGTDDPTVVPQHALSFIKKCNEVGTQPDFYVYPGEGHNMMGHQSVHLHERITQYFEDYLK</sequence>
<keyword evidence="5" id="KW-1185">Reference proteome</keyword>
<feature type="signal peptide" evidence="1">
    <location>
        <begin position="1"/>
        <end position="31"/>
    </location>
</feature>
<dbReference type="Pfam" id="PF00930">
    <property type="entry name" value="DPPIV_N"/>
    <property type="match status" value="1"/>
</dbReference>